<evidence type="ECO:0000313" key="3">
    <source>
        <dbReference type="Proteomes" id="UP000825258"/>
    </source>
</evidence>
<proteinExistence type="predicted"/>
<dbReference type="Proteomes" id="UP000825258">
    <property type="component" value="Chromosome"/>
</dbReference>
<evidence type="ECO:0000256" key="1">
    <source>
        <dbReference type="SAM" id="Phobius"/>
    </source>
</evidence>
<dbReference type="InterPro" id="IPR046601">
    <property type="entry name" value="DUF6660"/>
</dbReference>
<keyword evidence="1" id="KW-1133">Transmembrane helix</keyword>
<feature type="transmembrane region" description="Helical" evidence="1">
    <location>
        <begin position="6"/>
        <end position="25"/>
    </location>
</feature>
<evidence type="ECO:0008006" key="4">
    <source>
        <dbReference type="Google" id="ProtNLM"/>
    </source>
</evidence>
<dbReference type="Pfam" id="PF20365">
    <property type="entry name" value="DUF6660"/>
    <property type="match status" value="1"/>
</dbReference>
<protein>
    <recommendedName>
        <fullName evidence="4">LysM domain-containing protein</fullName>
    </recommendedName>
</protein>
<keyword evidence="1" id="KW-0472">Membrane</keyword>
<gene>
    <name evidence="2" type="ORF">KK2020170_23200</name>
</gene>
<sequence length="118" mass="13610">MYYFFTTFTVVKIINFILSLYLIFLSCIPCSDTKEGIAINSVNEYSSNHENHSHDTNDDSCSPFCVCNCCGQTIINYHPAIVYDFSVQIQELRTFNSNYNSNLIKIFSRSIWQPPQLV</sequence>
<keyword evidence="3" id="KW-1185">Reference proteome</keyword>
<name>A0ABN6HYW2_9FLAO</name>
<evidence type="ECO:0000313" key="2">
    <source>
        <dbReference type="EMBL" id="BCY29452.1"/>
    </source>
</evidence>
<reference evidence="2 3" key="1">
    <citation type="submission" date="2021-06" db="EMBL/GenBank/DDBJ databases">
        <title>Whole genome sequences of Flavobacterium sp. KK2020170 and assembly.</title>
        <authorList>
            <person name="Kitahara K."/>
            <person name="Miyoshi S."/>
            <person name="Uesaka K."/>
        </authorList>
    </citation>
    <scope>NUCLEOTIDE SEQUENCE [LARGE SCALE GENOMIC DNA]</scope>
    <source>
        <strain evidence="2 3">KK2020170</strain>
    </source>
</reference>
<keyword evidence="1" id="KW-0812">Transmembrane</keyword>
<accession>A0ABN6HYW2</accession>
<organism evidence="2 3">
    <name type="scientific">Flavobacterium okayamense</name>
    <dbReference type="NCBI Taxonomy" id="2830782"/>
    <lineage>
        <taxon>Bacteria</taxon>
        <taxon>Pseudomonadati</taxon>
        <taxon>Bacteroidota</taxon>
        <taxon>Flavobacteriia</taxon>
        <taxon>Flavobacteriales</taxon>
        <taxon>Flavobacteriaceae</taxon>
        <taxon>Flavobacterium</taxon>
    </lineage>
</organism>
<dbReference type="EMBL" id="AP024749">
    <property type="protein sequence ID" value="BCY29452.1"/>
    <property type="molecule type" value="Genomic_DNA"/>
</dbReference>